<keyword evidence="3 7" id="KW-0812">Transmembrane</keyword>
<dbReference type="Pfam" id="PF03706">
    <property type="entry name" value="LPG_synthase_TM"/>
    <property type="match status" value="1"/>
</dbReference>
<keyword evidence="2" id="KW-1003">Cell membrane</keyword>
<gene>
    <name evidence="8" type="ORF">G3I74_07725</name>
</gene>
<dbReference type="InterPro" id="IPR022791">
    <property type="entry name" value="L-PG_synthase/AglD"/>
</dbReference>
<feature type="transmembrane region" description="Helical" evidence="7">
    <location>
        <begin position="223"/>
        <end position="245"/>
    </location>
</feature>
<sequence length="332" mass="35144">MARAQVRRAGRRRARSARRPRRPAGPADLVKLGPGARWLISLVLLAGLALWLDPARIAAEVGALDPGWLIFALLVSLAQTALSAWRWRFTAHRLGLDLAPGRALADYYLAGFINQVLPGGVVGDAWRAQRHARRSGQTGVAWRAVILERASGQLVVVALAALVVTLYPPWREGFAPALLTAGLGLALIGVFGALVARRLRDRAGWIAQIGPDLRRALLARRAWPVQLASSIAIVVSYLLVFAAGARGIGVELPLVQLMMMALPALLAMLVPVSVAGWGLREGAAGAVWLISGLPPEQGVAVSITYGVLVLLASLPGVLVLLAPSSGQAHVDQ</sequence>
<evidence type="ECO:0000256" key="6">
    <source>
        <dbReference type="SAM" id="MobiDB-lite"/>
    </source>
</evidence>
<feature type="transmembrane region" description="Helical" evidence="7">
    <location>
        <begin position="68"/>
        <end position="85"/>
    </location>
</feature>
<keyword evidence="4 7" id="KW-1133">Transmembrane helix</keyword>
<evidence type="ECO:0000256" key="3">
    <source>
        <dbReference type="ARBA" id="ARBA00022692"/>
    </source>
</evidence>
<reference evidence="8 9" key="1">
    <citation type="submission" date="2020-02" db="EMBL/GenBank/DDBJ databases">
        <authorList>
            <person name="Zhang X.-Y."/>
        </authorList>
    </citation>
    <scope>NUCLEOTIDE SEQUENCE [LARGE SCALE GENOMIC DNA]</scope>
    <source>
        <strain evidence="8 9">C33</strain>
    </source>
</reference>
<feature type="transmembrane region" description="Helical" evidence="7">
    <location>
        <begin position="257"/>
        <end position="279"/>
    </location>
</feature>
<organism evidence="8 9">
    <name type="scientific">Wenzhouxiangella limi</name>
    <dbReference type="NCBI Taxonomy" id="2707351"/>
    <lineage>
        <taxon>Bacteria</taxon>
        <taxon>Pseudomonadati</taxon>
        <taxon>Pseudomonadota</taxon>
        <taxon>Gammaproteobacteria</taxon>
        <taxon>Chromatiales</taxon>
        <taxon>Wenzhouxiangellaceae</taxon>
        <taxon>Wenzhouxiangella</taxon>
    </lineage>
</organism>
<feature type="region of interest" description="Disordered" evidence="6">
    <location>
        <begin position="1"/>
        <end position="25"/>
    </location>
</feature>
<feature type="transmembrane region" description="Helical" evidence="7">
    <location>
        <begin position="299"/>
        <end position="322"/>
    </location>
</feature>
<keyword evidence="9" id="KW-1185">Reference proteome</keyword>
<keyword evidence="5 7" id="KW-0472">Membrane</keyword>
<feature type="transmembrane region" description="Helical" evidence="7">
    <location>
        <begin position="150"/>
        <end position="168"/>
    </location>
</feature>
<protein>
    <submittedName>
        <fullName evidence="8">Flippase-like domain-containing protein</fullName>
    </submittedName>
</protein>
<dbReference type="EMBL" id="JAAGSC010000040">
    <property type="protein sequence ID" value="NDY95612.1"/>
    <property type="molecule type" value="Genomic_DNA"/>
</dbReference>
<dbReference type="AlphaFoldDB" id="A0A845UZ94"/>
<evidence type="ECO:0000313" key="8">
    <source>
        <dbReference type="EMBL" id="NDY95612.1"/>
    </source>
</evidence>
<evidence type="ECO:0000256" key="4">
    <source>
        <dbReference type="ARBA" id="ARBA00022989"/>
    </source>
</evidence>
<evidence type="ECO:0000313" key="9">
    <source>
        <dbReference type="Proteomes" id="UP000484885"/>
    </source>
</evidence>
<dbReference type="GO" id="GO:0005886">
    <property type="term" value="C:plasma membrane"/>
    <property type="evidence" value="ECO:0007669"/>
    <property type="project" value="UniProtKB-SubCell"/>
</dbReference>
<feature type="transmembrane region" description="Helical" evidence="7">
    <location>
        <begin position="174"/>
        <end position="196"/>
    </location>
</feature>
<dbReference type="PANTHER" id="PTHR40277:SF1">
    <property type="entry name" value="BLL5419 PROTEIN"/>
    <property type="match status" value="1"/>
</dbReference>
<dbReference type="Proteomes" id="UP000484885">
    <property type="component" value="Unassembled WGS sequence"/>
</dbReference>
<evidence type="ECO:0000256" key="5">
    <source>
        <dbReference type="ARBA" id="ARBA00023136"/>
    </source>
</evidence>
<comment type="caution">
    <text evidence="8">The sequence shown here is derived from an EMBL/GenBank/DDBJ whole genome shotgun (WGS) entry which is preliminary data.</text>
</comment>
<evidence type="ECO:0000256" key="2">
    <source>
        <dbReference type="ARBA" id="ARBA00022475"/>
    </source>
</evidence>
<evidence type="ECO:0000256" key="7">
    <source>
        <dbReference type="SAM" id="Phobius"/>
    </source>
</evidence>
<accession>A0A845UZ94</accession>
<dbReference type="PANTHER" id="PTHR40277">
    <property type="entry name" value="BLL5419 PROTEIN"/>
    <property type="match status" value="1"/>
</dbReference>
<evidence type="ECO:0000256" key="1">
    <source>
        <dbReference type="ARBA" id="ARBA00004651"/>
    </source>
</evidence>
<proteinExistence type="predicted"/>
<feature type="compositionally biased region" description="Basic residues" evidence="6">
    <location>
        <begin position="1"/>
        <end position="22"/>
    </location>
</feature>
<comment type="subcellular location">
    <subcellularLocation>
        <location evidence="1">Cell membrane</location>
        <topology evidence="1">Multi-pass membrane protein</topology>
    </subcellularLocation>
</comment>
<name>A0A845UZ94_9GAMM</name>